<reference evidence="1" key="1">
    <citation type="submission" date="2018-02" db="EMBL/GenBank/DDBJ databases">
        <title>The genomes of Aspergillus section Nigri reveals drivers in fungal speciation.</title>
        <authorList>
            <consortium name="DOE Joint Genome Institute"/>
            <person name="Vesth T.C."/>
            <person name="Nybo J."/>
            <person name="Theobald S."/>
            <person name="Brandl J."/>
            <person name="Frisvad J.C."/>
            <person name="Nielsen K.F."/>
            <person name="Lyhne E.K."/>
            <person name="Kogle M.E."/>
            <person name="Kuo A."/>
            <person name="Riley R."/>
            <person name="Clum A."/>
            <person name="Nolan M."/>
            <person name="Lipzen A."/>
            <person name="Salamov A."/>
            <person name="Henrissat B."/>
            <person name="Wiebenga A."/>
            <person name="De vries R.P."/>
            <person name="Grigoriev I.V."/>
            <person name="Mortensen U.H."/>
            <person name="Andersen M.R."/>
            <person name="Baker S.E."/>
        </authorList>
    </citation>
    <scope>NUCLEOTIDE SEQUENCE</scope>
    <source>
        <strain evidence="1">CBS 121060</strain>
    </source>
</reference>
<dbReference type="EMBL" id="KZ824941">
    <property type="protein sequence ID" value="RAH73055.1"/>
    <property type="molecule type" value="Genomic_DNA"/>
</dbReference>
<gene>
    <name evidence="1" type="ORF">BO66DRAFT_399246</name>
</gene>
<dbReference type="Proteomes" id="UP000249661">
    <property type="component" value="Unassembled WGS sequence"/>
</dbReference>
<accession>A0ACD1HHJ2</accession>
<name>A0ACD1HHJ2_9EURO</name>
<keyword evidence="2" id="KW-1185">Reference proteome</keyword>
<proteinExistence type="predicted"/>
<evidence type="ECO:0000313" key="2">
    <source>
        <dbReference type="Proteomes" id="UP000249661"/>
    </source>
</evidence>
<sequence>MRCCRGSLMTLMDKGTFSDRLDQRRPCRSICLSDKTPLNAASCRLKASRYLCSVLSYSTMLRRAWHSVVEAITGRGSKVWEKLARPTVGRGKTQWPKSASDSENHGVRFHYDGTIEENGSVYHKYQVQPNAGKTPSSWKDWRDRNGGTHAVIGTVKVKQDATRDDVDEALKSLGEQL</sequence>
<protein>
    <submittedName>
        <fullName evidence="1">Uncharacterized protein</fullName>
    </submittedName>
</protein>
<evidence type="ECO:0000313" key="1">
    <source>
        <dbReference type="EMBL" id="RAH73055.1"/>
    </source>
</evidence>
<organism evidence="1 2">
    <name type="scientific">Aspergillus aculeatinus CBS 121060</name>
    <dbReference type="NCBI Taxonomy" id="1448322"/>
    <lineage>
        <taxon>Eukaryota</taxon>
        <taxon>Fungi</taxon>
        <taxon>Dikarya</taxon>
        <taxon>Ascomycota</taxon>
        <taxon>Pezizomycotina</taxon>
        <taxon>Eurotiomycetes</taxon>
        <taxon>Eurotiomycetidae</taxon>
        <taxon>Eurotiales</taxon>
        <taxon>Aspergillaceae</taxon>
        <taxon>Aspergillus</taxon>
        <taxon>Aspergillus subgen. Circumdati</taxon>
    </lineage>
</organism>